<dbReference type="Proteomes" id="UP000430345">
    <property type="component" value="Unassembled WGS sequence"/>
</dbReference>
<proteinExistence type="predicted"/>
<sequence length="328" mass="38306">MENSNKILEYLFIVLFSVFIIITFIYILNSMFGSTELKIKKQLKYGRLKSCLKLLEKNKTTLKPSFYYNEKILLLSKKGKFNDAYKLCIEALKLPQIPYELYNNIAFVYYNLNMFNRSIDFSNKSLKLNSFNPLAFSNKGFSYIKLGDISKAENCFDKCLSLDKNFSNALLGKAQCFLEKKKYNNAIIFLEKFLTINTSEYIALKKLGKCYFYTNELEKSIINYEKAFKINSSSPVCACEYANSLIYVGRFDDADELLNHALKLDPFNHIVFYYKSRVCSVLRKIDEGFYFLERAIAYDDSLKNLALEDEFLNNLKIYSKFKDLIQAE</sequence>
<dbReference type="Pfam" id="PF00515">
    <property type="entry name" value="TPR_1"/>
    <property type="match status" value="1"/>
</dbReference>
<keyword evidence="1" id="KW-0677">Repeat</keyword>
<dbReference type="SMART" id="SM00028">
    <property type="entry name" value="TPR"/>
    <property type="match status" value="6"/>
</dbReference>
<dbReference type="PANTHER" id="PTHR44858">
    <property type="entry name" value="TETRATRICOPEPTIDE REPEAT PROTEIN 6"/>
    <property type="match status" value="1"/>
</dbReference>
<dbReference type="AlphaFoldDB" id="A0A6I1MLC9"/>
<evidence type="ECO:0000256" key="3">
    <source>
        <dbReference type="PROSITE-ProRule" id="PRU00339"/>
    </source>
</evidence>
<keyword evidence="4" id="KW-1133">Transmembrane helix</keyword>
<comment type="caution">
    <text evidence="5">The sequence shown here is derived from an EMBL/GenBank/DDBJ whole genome shotgun (WGS) entry which is preliminary data.</text>
</comment>
<name>A0A6I1MLC9_9CLOT</name>
<dbReference type="Pfam" id="PF12895">
    <property type="entry name" value="ANAPC3"/>
    <property type="match status" value="1"/>
</dbReference>
<dbReference type="RefSeq" id="WP_152889625.1">
    <property type="nucleotide sequence ID" value="NZ_WHJC01000106.1"/>
</dbReference>
<dbReference type="InterPro" id="IPR011990">
    <property type="entry name" value="TPR-like_helical_dom_sf"/>
</dbReference>
<protein>
    <submittedName>
        <fullName evidence="5">Tetratricopeptide repeat protein</fullName>
    </submittedName>
</protein>
<dbReference type="InterPro" id="IPR050498">
    <property type="entry name" value="Ycf3"/>
</dbReference>
<evidence type="ECO:0000256" key="4">
    <source>
        <dbReference type="SAM" id="Phobius"/>
    </source>
</evidence>
<dbReference type="SUPFAM" id="SSF48452">
    <property type="entry name" value="TPR-like"/>
    <property type="match status" value="1"/>
</dbReference>
<keyword evidence="4" id="KW-0472">Membrane</keyword>
<feature type="repeat" description="TPR" evidence="3">
    <location>
        <begin position="201"/>
        <end position="234"/>
    </location>
</feature>
<feature type="repeat" description="TPR" evidence="3">
    <location>
        <begin position="133"/>
        <end position="166"/>
    </location>
</feature>
<evidence type="ECO:0000256" key="2">
    <source>
        <dbReference type="ARBA" id="ARBA00022803"/>
    </source>
</evidence>
<dbReference type="Gene3D" id="1.25.40.10">
    <property type="entry name" value="Tetratricopeptide repeat domain"/>
    <property type="match status" value="1"/>
</dbReference>
<evidence type="ECO:0000313" key="5">
    <source>
        <dbReference type="EMBL" id="MPQ43794.1"/>
    </source>
</evidence>
<accession>A0A6I1MLC9</accession>
<keyword evidence="6" id="KW-1185">Reference proteome</keyword>
<evidence type="ECO:0000313" key="6">
    <source>
        <dbReference type="Proteomes" id="UP000430345"/>
    </source>
</evidence>
<dbReference type="Pfam" id="PF13181">
    <property type="entry name" value="TPR_8"/>
    <property type="match status" value="1"/>
</dbReference>
<dbReference type="InterPro" id="IPR019734">
    <property type="entry name" value="TPR_rpt"/>
</dbReference>
<gene>
    <name evidence="5" type="ORF">GBZ86_08490</name>
</gene>
<keyword evidence="4" id="KW-0812">Transmembrane</keyword>
<keyword evidence="2 3" id="KW-0802">TPR repeat</keyword>
<dbReference type="PROSITE" id="PS50005">
    <property type="entry name" value="TPR"/>
    <property type="match status" value="2"/>
</dbReference>
<dbReference type="PANTHER" id="PTHR44858:SF1">
    <property type="entry name" value="UDP-N-ACETYLGLUCOSAMINE--PEPTIDE N-ACETYLGLUCOSAMINYLTRANSFERASE SPINDLY-RELATED"/>
    <property type="match status" value="1"/>
</dbReference>
<evidence type="ECO:0000256" key="1">
    <source>
        <dbReference type="ARBA" id="ARBA00022737"/>
    </source>
</evidence>
<feature type="transmembrane region" description="Helical" evidence="4">
    <location>
        <begin position="7"/>
        <end position="28"/>
    </location>
</feature>
<dbReference type="OrthoDB" id="9769030at2"/>
<reference evidence="5 6" key="1">
    <citation type="submission" date="2019-10" db="EMBL/GenBank/DDBJ databases">
        <title>The Genome Sequence of Clostridium tarantellae Isolated from Fish Brain.</title>
        <authorList>
            <person name="Bano L."/>
            <person name="Kiel M."/>
            <person name="Sales G."/>
            <person name="Doxey A.C."/>
            <person name="Mansfield M.J."/>
            <person name="Schiavone M."/>
            <person name="Rossetto O."/>
            <person name="Pirazzini M."/>
            <person name="Dobrindt U."/>
            <person name="Montecucco C."/>
        </authorList>
    </citation>
    <scope>NUCLEOTIDE SEQUENCE [LARGE SCALE GENOMIC DNA]</scope>
    <source>
        <strain evidence="5 6">DSM 3997</strain>
    </source>
</reference>
<dbReference type="EMBL" id="WHJC01000106">
    <property type="protein sequence ID" value="MPQ43794.1"/>
    <property type="molecule type" value="Genomic_DNA"/>
</dbReference>
<organism evidence="5 6">
    <name type="scientific">Clostridium tarantellae</name>
    <dbReference type="NCBI Taxonomy" id="39493"/>
    <lineage>
        <taxon>Bacteria</taxon>
        <taxon>Bacillati</taxon>
        <taxon>Bacillota</taxon>
        <taxon>Clostridia</taxon>
        <taxon>Eubacteriales</taxon>
        <taxon>Clostridiaceae</taxon>
        <taxon>Clostridium</taxon>
    </lineage>
</organism>